<dbReference type="SMART" id="SM00100">
    <property type="entry name" value="cNMP"/>
    <property type="match status" value="1"/>
</dbReference>
<dbReference type="InterPro" id="IPR018490">
    <property type="entry name" value="cNMP-bd_dom_sf"/>
</dbReference>
<dbReference type="SUPFAM" id="SSF51206">
    <property type="entry name" value="cAMP-binding domain-like"/>
    <property type="match status" value="1"/>
</dbReference>
<dbReference type="InterPro" id="IPR005821">
    <property type="entry name" value="Ion_trans_dom"/>
</dbReference>
<dbReference type="PROSITE" id="PS50042">
    <property type="entry name" value="CNMP_BINDING_3"/>
    <property type="match status" value="1"/>
</dbReference>
<organism evidence="12">
    <name type="scientific">Percolomonas cosmopolitus</name>
    <dbReference type="NCBI Taxonomy" id="63605"/>
    <lineage>
        <taxon>Eukaryota</taxon>
        <taxon>Discoba</taxon>
        <taxon>Heterolobosea</taxon>
        <taxon>Tetramitia</taxon>
        <taxon>Eutetramitia</taxon>
        <taxon>Percolomonadidae</taxon>
        <taxon>Percolomonas</taxon>
    </lineage>
</organism>
<evidence type="ECO:0000256" key="10">
    <source>
        <dbReference type="SAM" id="Phobius"/>
    </source>
</evidence>
<keyword evidence="4 10" id="KW-1133">Transmembrane helix</keyword>
<gene>
    <name evidence="12" type="ORF">PCOS0759_LOCUS7444</name>
</gene>
<keyword evidence="7" id="KW-1071">Ligand-gated ion channel</keyword>
<dbReference type="InterPro" id="IPR018488">
    <property type="entry name" value="cNMP-bd_CS"/>
</dbReference>
<feature type="compositionally biased region" description="Basic and acidic residues" evidence="9">
    <location>
        <begin position="220"/>
        <end position="233"/>
    </location>
</feature>
<sequence length="713" mass="81395">MIHSLPALHQSNSGRQQIASRLANENSSSNHSLPTPSVNHNDKMATSFQRYFREEIENDEVERNSLSVTDEDGNELLDQNGQSGKRRQLSSPMLDVATSRLNGSASAPAKASGIHEYENDHEEDMNAFRFPASFDDLPSEENESPQMAAAVLNAVVNGDSDDEDQQPGSMSRHTSHSKRKRLRQTSRLEPVDPNHSFQSIHSGEKKGSPLTNNTDAAQQRSDDESKQEDDKKASQPPPLPPKAPPNPHLQLIKNTLTSAWRKFDKALSVDPNSSKKRVWNMFALLVVTLNCTIVPLRMGWGQHQLWWIPIDLLTDLVTLIDMFLFSISMYVKDGAKVHEFRFTVRHYVFSWYFLFDALSIIPIDIIGWFVGGYSFFRLNRMLRLTREKYYFETIEELFPQIKPTIIRLLRSIVFTLNCAHFIACSFFLITSSQGEGVMSVDFIPGKVFLLRMNPWAQYIRCFYWALVTMTGYQNTQPQTNIEVAFSLCVSAVGLSLYITIIGTVGSLMSNLDASKQYFISRMDQINAFMNFRELPNDMQEQIREYYTYLWKSRRSLNESNVFIDLPMHLQIEVAMKLNEKFIKKVDIFQGAEQQFIERIVVKMKPKLALPNVFIVRQGEIGREMYLISKGEVEVVLGNGLIVATLPEGKIFGEIALLENCRRNASIRAKSHCDLFVLSKKDFTDALEAFPLQKERVADLARRKKEETAAKNKK</sequence>
<dbReference type="Pfam" id="PF00520">
    <property type="entry name" value="Ion_trans"/>
    <property type="match status" value="1"/>
</dbReference>
<keyword evidence="8" id="KW-0407">Ion channel</keyword>
<dbReference type="AlphaFoldDB" id="A0A7S1PIR5"/>
<keyword evidence="5" id="KW-0406">Ion transport</keyword>
<dbReference type="PANTHER" id="PTHR45638">
    <property type="entry name" value="CYCLIC NUCLEOTIDE-GATED CATION CHANNEL SUBUNIT A"/>
    <property type="match status" value="1"/>
</dbReference>
<dbReference type="InterPro" id="IPR050866">
    <property type="entry name" value="CNG_cation_channel"/>
</dbReference>
<dbReference type="CDD" id="cd00038">
    <property type="entry name" value="CAP_ED"/>
    <property type="match status" value="1"/>
</dbReference>
<dbReference type="GO" id="GO:0005221">
    <property type="term" value="F:intracellularly cyclic nucleotide-activated monoatomic cation channel activity"/>
    <property type="evidence" value="ECO:0007669"/>
    <property type="project" value="InterPro"/>
</dbReference>
<proteinExistence type="predicted"/>
<dbReference type="SUPFAM" id="SSF81324">
    <property type="entry name" value="Voltage-gated potassium channels"/>
    <property type="match status" value="1"/>
</dbReference>
<dbReference type="EMBL" id="HBGD01009027">
    <property type="protein sequence ID" value="CAD9084190.1"/>
    <property type="molecule type" value="Transcribed_RNA"/>
</dbReference>
<dbReference type="Gene3D" id="1.10.287.70">
    <property type="match status" value="1"/>
</dbReference>
<evidence type="ECO:0000256" key="1">
    <source>
        <dbReference type="ARBA" id="ARBA00004141"/>
    </source>
</evidence>
<dbReference type="Pfam" id="PF00027">
    <property type="entry name" value="cNMP_binding"/>
    <property type="match status" value="1"/>
</dbReference>
<dbReference type="GO" id="GO:0016020">
    <property type="term" value="C:membrane"/>
    <property type="evidence" value="ECO:0007669"/>
    <property type="project" value="UniProtKB-SubCell"/>
</dbReference>
<feature type="compositionally biased region" description="Polar residues" evidence="9">
    <location>
        <begin position="9"/>
        <end position="49"/>
    </location>
</feature>
<evidence type="ECO:0000256" key="9">
    <source>
        <dbReference type="SAM" id="MobiDB-lite"/>
    </source>
</evidence>
<dbReference type="InterPro" id="IPR014710">
    <property type="entry name" value="RmlC-like_jellyroll"/>
</dbReference>
<feature type="transmembrane region" description="Helical" evidence="10">
    <location>
        <begin position="312"/>
        <end position="331"/>
    </location>
</feature>
<dbReference type="Gene3D" id="2.60.120.10">
    <property type="entry name" value="Jelly Rolls"/>
    <property type="match status" value="1"/>
</dbReference>
<feature type="transmembrane region" description="Helical" evidence="10">
    <location>
        <begin position="484"/>
        <end position="508"/>
    </location>
</feature>
<evidence type="ECO:0000256" key="5">
    <source>
        <dbReference type="ARBA" id="ARBA00023065"/>
    </source>
</evidence>
<evidence type="ECO:0000256" key="6">
    <source>
        <dbReference type="ARBA" id="ARBA00023136"/>
    </source>
</evidence>
<name>A0A7S1PIR5_9EUKA</name>
<feature type="compositionally biased region" description="Pro residues" evidence="9">
    <location>
        <begin position="235"/>
        <end position="247"/>
    </location>
</feature>
<protein>
    <recommendedName>
        <fullName evidence="11">Cyclic nucleotide-binding domain-containing protein</fullName>
    </recommendedName>
</protein>
<feature type="compositionally biased region" description="Basic residues" evidence="9">
    <location>
        <begin position="173"/>
        <end position="184"/>
    </location>
</feature>
<feature type="transmembrane region" description="Helical" evidence="10">
    <location>
        <begin position="408"/>
        <end position="429"/>
    </location>
</feature>
<feature type="region of interest" description="Disordered" evidence="9">
    <location>
        <begin position="158"/>
        <end position="249"/>
    </location>
</feature>
<evidence type="ECO:0000256" key="2">
    <source>
        <dbReference type="ARBA" id="ARBA00022448"/>
    </source>
</evidence>
<evidence type="ECO:0000256" key="4">
    <source>
        <dbReference type="ARBA" id="ARBA00022989"/>
    </source>
</evidence>
<dbReference type="PROSITE" id="PS00888">
    <property type="entry name" value="CNMP_BINDING_1"/>
    <property type="match status" value="1"/>
</dbReference>
<feature type="transmembrane region" description="Helical" evidence="10">
    <location>
        <begin position="351"/>
        <end position="376"/>
    </location>
</feature>
<evidence type="ECO:0000259" key="11">
    <source>
        <dbReference type="PROSITE" id="PS50042"/>
    </source>
</evidence>
<evidence type="ECO:0000256" key="8">
    <source>
        <dbReference type="ARBA" id="ARBA00023303"/>
    </source>
</evidence>
<evidence type="ECO:0000256" key="3">
    <source>
        <dbReference type="ARBA" id="ARBA00022692"/>
    </source>
</evidence>
<keyword evidence="2" id="KW-0813">Transport</keyword>
<accession>A0A7S1PIR5</accession>
<keyword evidence="3 10" id="KW-0812">Transmembrane</keyword>
<reference evidence="12" key="1">
    <citation type="submission" date="2021-01" db="EMBL/GenBank/DDBJ databases">
        <authorList>
            <person name="Corre E."/>
            <person name="Pelletier E."/>
            <person name="Niang G."/>
            <person name="Scheremetjew M."/>
            <person name="Finn R."/>
            <person name="Kale V."/>
            <person name="Holt S."/>
            <person name="Cochrane G."/>
            <person name="Meng A."/>
            <person name="Brown T."/>
            <person name="Cohen L."/>
        </authorList>
    </citation>
    <scope>NUCLEOTIDE SEQUENCE</scope>
    <source>
        <strain evidence="12">WS</strain>
    </source>
</reference>
<keyword evidence="6 10" id="KW-0472">Membrane</keyword>
<dbReference type="InterPro" id="IPR000595">
    <property type="entry name" value="cNMP-bd_dom"/>
</dbReference>
<feature type="transmembrane region" description="Helical" evidence="10">
    <location>
        <begin position="278"/>
        <end position="300"/>
    </location>
</feature>
<evidence type="ECO:0000313" key="12">
    <source>
        <dbReference type="EMBL" id="CAD9084190.1"/>
    </source>
</evidence>
<dbReference type="Gene3D" id="1.10.287.630">
    <property type="entry name" value="Helix hairpin bin"/>
    <property type="match status" value="1"/>
</dbReference>
<feature type="region of interest" description="Disordered" evidence="9">
    <location>
        <begin position="1"/>
        <end position="91"/>
    </location>
</feature>
<comment type="subcellular location">
    <subcellularLocation>
        <location evidence="1">Membrane</location>
        <topology evidence="1">Multi-pass membrane protein</topology>
    </subcellularLocation>
</comment>
<dbReference type="GO" id="GO:0044877">
    <property type="term" value="F:protein-containing complex binding"/>
    <property type="evidence" value="ECO:0007669"/>
    <property type="project" value="TreeGrafter"/>
</dbReference>
<feature type="domain" description="Cyclic nucleotide-binding" evidence="11">
    <location>
        <begin position="587"/>
        <end position="703"/>
    </location>
</feature>
<dbReference type="PANTHER" id="PTHR45638:SF11">
    <property type="entry name" value="CYCLIC NUCLEOTIDE-GATED CATION CHANNEL SUBUNIT A"/>
    <property type="match status" value="1"/>
</dbReference>
<evidence type="ECO:0000256" key="7">
    <source>
        <dbReference type="ARBA" id="ARBA00023286"/>
    </source>
</evidence>
<dbReference type="FunFam" id="1.10.287.630:FF:000001">
    <property type="entry name" value="Cyclic nucleotide-gated channel alpha 3"/>
    <property type="match status" value="1"/>
</dbReference>